<dbReference type="RefSeq" id="WP_177136222.1">
    <property type="nucleotide sequence ID" value="NZ_VYGV01000012.1"/>
</dbReference>
<dbReference type="Proteomes" id="UP000545507">
    <property type="component" value="Unassembled WGS sequence"/>
</dbReference>
<dbReference type="AlphaFoldDB" id="A0A7Y8GXV5"/>
<accession>A0A7Y8GXV5</accession>
<protein>
    <submittedName>
        <fullName evidence="2">Uncharacterized protein</fullName>
    </submittedName>
</protein>
<comment type="caution">
    <text evidence="2">The sequence shown here is derived from an EMBL/GenBank/DDBJ whole genome shotgun (WGS) entry which is preliminary data.</text>
</comment>
<reference evidence="2 3" key="1">
    <citation type="submission" date="2019-09" db="EMBL/GenBank/DDBJ databases">
        <title>Hydrogenophaga aromatica sp. nov., isolated from a para-xylene-degrading enrichment culture.</title>
        <authorList>
            <person name="Tancsics A."/>
            <person name="Banerjee S."/>
        </authorList>
    </citation>
    <scope>NUCLEOTIDE SEQUENCE [LARGE SCALE GENOMIC DNA]</scope>
    <source>
        <strain evidence="2 3">D2P1</strain>
    </source>
</reference>
<feature type="region of interest" description="Disordered" evidence="1">
    <location>
        <begin position="1"/>
        <end position="21"/>
    </location>
</feature>
<evidence type="ECO:0000313" key="2">
    <source>
        <dbReference type="EMBL" id="NWF46328.1"/>
    </source>
</evidence>
<dbReference type="EMBL" id="VYGV01000012">
    <property type="protein sequence ID" value="NWF46328.1"/>
    <property type="molecule type" value="Genomic_DNA"/>
</dbReference>
<gene>
    <name evidence="2" type="ORF">F3K02_13860</name>
</gene>
<keyword evidence="3" id="KW-1185">Reference proteome</keyword>
<evidence type="ECO:0000256" key="1">
    <source>
        <dbReference type="SAM" id="MobiDB-lite"/>
    </source>
</evidence>
<sequence>MAHESSIWQVDTRTAPTRPTLNSDTVPLKWAHDARTGEPCYIHDPGVIDGIAECQCPACNLSLTPVLAGQPLRRNPTAHFRHPKGAQKADCTLVAARLAAIRHLQERGFIELPRRRMSANAIGFSGHGYEGWAEKPAERVSITRAILHDHATALLTLDDGREFLVDLTGQRVAGSDGQGLAIVTLFLSDPAIAMMSPDEIRVRLRLLPDIRWCAHWDDQALQLAANAQAQQVAREAMDAWEEAEEVQFRQHLPPDLAPSVAQQWRRETLLHSEVKAILEQASQIATPDLEVKITRDAPDEFSGEWEDNTLRIEWRAASTALSLEKTQLEQHQGSIVPDVICTLREPRPFIFGATGTWLDEDFEELVEDIHSSQRWPRTLLIEVTVTHGIEQEKLRRIQALNMPTLEIDIGSLGGRVTREGLRHLVLEETFGKRWVHHPVLGLRRQLLETELDQHPVSVRFQERLAELRRPRLLATPASEWARIYLAAATEFHDANTRIDKARRAYRGPDPEPELLGKDSEPWLQLMEAAEALAAHGYPGAADPEMVGGAGIISRLLSIQHNRGIGYALNTGYQVLNAIMQSTPGYQQWHTLYLMAVKAYGLEAHFAPRQAERYASWRQGVIDKVNAGDETHLRSARYDAVIGVLFPEMAPRLVKGYGSTSRTQ</sequence>
<proteinExistence type="predicted"/>
<evidence type="ECO:0000313" key="3">
    <source>
        <dbReference type="Proteomes" id="UP000545507"/>
    </source>
</evidence>
<name>A0A7Y8GXV5_9BURK</name>
<organism evidence="2 3">
    <name type="scientific">Hydrogenophaga aromaticivorans</name>
    <dbReference type="NCBI Taxonomy" id="2610898"/>
    <lineage>
        <taxon>Bacteria</taxon>
        <taxon>Pseudomonadati</taxon>
        <taxon>Pseudomonadota</taxon>
        <taxon>Betaproteobacteria</taxon>
        <taxon>Burkholderiales</taxon>
        <taxon>Comamonadaceae</taxon>
        <taxon>Hydrogenophaga</taxon>
    </lineage>
</organism>